<sequence length="130" mass="15187">MQNPTIAVVRHDVNSHSPPLTQFHLTARPEVFAYVVRIGQNWSYLVESCWLCCDWAFIMSWYPPLRRMALGTENISYLYSTERQGYDERIQEWLSDEGLDLQGRLLARLAPLHSLTTQHQAITNLLRQKL</sequence>
<reference evidence="1" key="1">
    <citation type="submission" date="2019-05" db="EMBL/GenBank/DDBJ databases">
        <authorList>
            <person name="Piombo E."/>
        </authorList>
    </citation>
    <scope>NUCLEOTIDE SEQUENCE</scope>
    <source>
        <strain evidence="1">C2S</strain>
    </source>
</reference>
<dbReference type="Proteomes" id="UP000760494">
    <property type="component" value="Unassembled WGS sequence"/>
</dbReference>
<evidence type="ECO:0000313" key="1">
    <source>
        <dbReference type="EMBL" id="VTT72592.1"/>
    </source>
</evidence>
<evidence type="ECO:0000313" key="2">
    <source>
        <dbReference type="Proteomes" id="UP000760494"/>
    </source>
</evidence>
<dbReference type="AlphaFoldDB" id="A0A5Q3F139"/>
<gene>
    <name evidence="1" type="ORF">C2S_8678</name>
</gene>
<name>A0A5Q3F139_FUSFU</name>
<dbReference type="EMBL" id="CABFJX010000346">
    <property type="protein sequence ID" value="VTT72592.1"/>
    <property type="molecule type" value="Genomic_DNA"/>
</dbReference>
<organism evidence="1 2">
    <name type="scientific">Fusarium fujikuroi</name>
    <name type="common">Bakanae and foot rot disease fungus</name>
    <name type="synonym">Gibberella fujikuroi</name>
    <dbReference type="NCBI Taxonomy" id="5127"/>
    <lineage>
        <taxon>Eukaryota</taxon>
        <taxon>Fungi</taxon>
        <taxon>Dikarya</taxon>
        <taxon>Ascomycota</taxon>
        <taxon>Pezizomycotina</taxon>
        <taxon>Sordariomycetes</taxon>
        <taxon>Hypocreomycetidae</taxon>
        <taxon>Hypocreales</taxon>
        <taxon>Nectriaceae</taxon>
        <taxon>Fusarium</taxon>
        <taxon>Fusarium fujikuroi species complex</taxon>
    </lineage>
</organism>
<protein>
    <submittedName>
        <fullName evidence="1">Uncharacterized protein</fullName>
    </submittedName>
</protein>
<proteinExistence type="predicted"/>
<comment type="caution">
    <text evidence="1">The sequence shown here is derived from an EMBL/GenBank/DDBJ whole genome shotgun (WGS) entry which is preliminary data.</text>
</comment>
<accession>A0A5Q3F139</accession>